<dbReference type="Proteomes" id="UP000000442">
    <property type="component" value="Chromosome"/>
</dbReference>
<dbReference type="Gene3D" id="3.40.50.2300">
    <property type="match status" value="1"/>
</dbReference>
<feature type="domain" description="Response regulatory" evidence="5">
    <location>
        <begin position="10"/>
        <end position="133"/>
    </location>
</feature>
<protein>
    <recommendedName>
        <fullName evidence="1">diguanylate cyclase</fullName>
        <ecNumber evidence="1">2.7.7.65</ecNumber>
    </recommendedName>
</protein>
<gene>
    <name evidence="7" type="ordered locus">HRM2_22230</name>
</gene>
<dbReference type="InterPro" id="IPR000160">
    <property type="entry name" value="GGDEF_dom"/>
</dbReference>
<feature type="modified residue" description="4-aspartylphosphate" evidence="3">
    <location>
        <position position="67"/>
    </location>
</feature>
<dbReference type="PROSITE" id="PS50887">
    <property type="entry name" value="GGDEF"/>
    <property type="match status" value="1"/>
</dbReference>
<dbReference type="Pfam" id="PF00990">
    <property type="entry name" value="GGDEF"/>
    <property type="match status" value="1"/>
</dbReference>
<dbReference type="FunFam" id="3.30.70.270:FF:000001">
    <property type="entry name" value="Diguanylate cyclase domain protein"/>
    <property type="match status" value="1"/>
</dbReference>
<evidence type="ECO:0000259" key="6">
    <source>
        <dbReference type="PROSITE" id="PS50887"/>
    </source>
</evidence>
<keyword evidence="8" id="KW-1185">Reference proteome</keyword>
<evidence type="ECO:0000259" key="5">
    <source>
        <dbReference type="PROSITE" id="PS50110"/>
    </source>
</evidence>
<dbReference type="InterPro" id="IPR043128">
    <property type="entry name" value="Rev_trsase/Diguanyl_cyclase"/>
</dbReference>
<dbReference type="InterPro" id="IPR029787">
    <property type="entry name" value="Nucleotide_cyclase"/>
</dbReference>
<proteinExistence type="predicted"/>
<evidence type="ECO:0000313" key="8">
    <source>
        <dbReference type="Proteomes" id="UP000000442"/>
    </source>
</evidence>
<evidence type="ECO:0000256" key="2">
    <source>
        <dbReference type="ARBA" id="ARBA00034247"/>
    </source>
</evidence>
<organism evidence="7 8">
    <name type="scientific">Desulforapulum autotrophicum (strain ATCC 43914 / DSM 3382 / VKM B-1955 / HRM2)</name>
    <name type="common">Desulfobacterium autotrophicum</name>
    <dbReference type="NCBI Taxonomy" id="177437"/>
    <lineage>
        <taxon>Bacteria</taxon>
        <taxon>Pseudomonadati</taxon>
        <taxon>Thermodesulfobacteriota</taxon>
        <taxon>Desulfobacteria</taxon>
        <taxon>Desulfobacterales</taxon>
        <taxon>Desulfobacteraceae</taxon>
        <taxon>Desulforapulum</taxon>
    </lineage>
</organism>
<dbReference type="SUPFAM" id="SSF55073">
    <property type="entry name" value="Nucleotide cyclase"/>
    <property type="match status" value="1"/>
</dbReference>
<dbReference type="PANTHER" id="PTHR45138:SF9">
    <property type="entry name" value="DIGUANYLATE CYCLASE DGCM-RELATED"/>
    <property type="match status" value="1"/>
</dbReference>
<dbReference type="RefSeq" id="WP_015904090.1">
    <property type="nucleotide sequence ID" value="NC_012108.1"/>
</dbReference>
<dbReference type="CDD" id="cd01949">
    <property type="entry name" value="GGDEF"/>
    <property type="match status" value="1"/>
</dbReference>
<dbReference type="InterPro" id="IPR011006">
    <property type="entry name" value="CheY-like_superfamily"/>
</dbReference>
<feature type="coiled-coil region" evidence="4">
    <location>
        <begin position="142"/>
        <end position="177"/>
    </location>
</feature>
<dbReference type="HOGENOM" id="CLU_000445_11_28_7"/>
<reference evidence="7 8" key="1">
    <citation type="journal article" date="2009" name="Environ. Microbiol.">
        <title>Genome sequence of Desulfobacterium autotrophicum HRM2, a marine sulfate reducer oxidizing organic carbon completely to carbon dioxide.</title>
        <authorList>
            <person name="Strittmatter A.W."/>
            <person name="Liesegang H."/>
            <person name="Rabus R."/>
            <person name="Decker I."/>
            <person name="Amann J."/>
            <person name="Andres S."/>
            <person name="Henne A."/>
            <person name="Fricke W.F."/>
            <person name="Martinez-Arias R."/>
            <person name="Bartels D."/>
            <person name="Goesmann A."/>
            <person name="Krause L."/>
            <person name="Puehler A."/>
            <person name="Klenk H.P."/>
            <person name="Richter M."/>
            <person name="Schuler M."/>
            <person name="Gloeckner F.O."/>
            <person name="Meyerdierks A."/>
            <person name="Gottschalk G."/>
            <person name="Amann R."/>
        </authorList>
    </citation>
    <scope>NUCLEOTIDE SEQUENCE [LARGE SCALE GENOMIC DNA]</scope>
    <source>
        <strain evidence="8">ATCC 43914 / DSM 3382 / HRM2</strain>
    </source>
</reference>
<dbReference type="InterPro" id="IPR001789">
    <property type="entry name" value="Sig_transdc_resp-reg_receiver"/>
</dbReference>
<name>C0QEH9_DESAH</name>
<dbReference type="STRING" id="177437.HRM2_22230"/>
<sequence>MTKNSPVQVAVLCVDDEPVVTESLRSLFSQTLKNVEIIEIAHSAEEAMEVIEEFIEDGVDLQVVISDYIMPGVKGDQLLVDIHKKFPKAKKIMLTGQSDITGVKKAINKAHLYRFLEKPWINDDMLLTIRGAITAYEQETLLDRQNRELIQLNQALEQKVMERTRELEKKNRELEQIAIIDQLTGLFNRRKLDEMLSRELIRSRRYGNSFGLIMVDIDFFKTVNDTHGHQIGDQVLQRFADQLKQGVREVDVLGRWGGEEFLIICPETIKDYLILLAEKLRIAVQSIAVPGVGEKTASFGVTVYEKGDNLDTLVDKVDKALYLAKEKGRNRVESMVAGKEG</sequence>
<dbReference type="OrthoDB" id="9790367at2"/>
<dbReference type="NCBIfam" id="TIGR00254">
    <property type="entry name" value="GGDEF"/>
    <property type="match status" value="1"/>
</dbReference>
<dbReference type="eggNOG" id="COG3706">
    <property type="taxonomic scope" value="Bacteria"/>
</dbReference>
<evidence type="ECO:0000256" key="4">
    <source>
        <dbReference type="SAM" id="Coils"/>
    </source>
</evidence>
<keyword evidence="3" id="KW-0597">Phosphoprotein</keyword>
<dbReference type="PANTHER" id="PTHR45138">
    <property type="entry name" value="REGULATORY COMPONENTS OF SENSORY TRANSDUCTION SYSTEM"/>
    <property type="match status" value="1"/>
</dbReference>
<accession>C0QEH9</accession>
<dbReference type="KEGG" id="dat:HRM2_22230"/>
<dbReference type="Pfam" id="PF00072">
    <property type="entry name" value="Response_reg"/>
    <property type="match status" value="1"/>
</dbReference>
<comment type="catalytic activity">
    <reaction evidence="2">
        <text>2 GTP = 3',3'-c-di-GMP + 2 diphosphate</text>
        <dbReference type="Rhea" id="RHEA:24898"/>
        <dbReference type="ChEBI" id="CHEBI:33019"/>
        <dbReference type="ChEBI" id="CHEBI:37565"/>
        <dbReference type="ChEBI" id="CHEBI:58805"/>
        <dbReference type="EC" id="2.7.7.65"/>
    </reaction>
</comment>
<dbReference type="SUPFAM" id="SSF52172">
    <property type="entry name" value="CheY-like"/>
    <property type="match status" value="1"/>
</dbReference>
<dbReference type="SMART" id="SM00267">
    <property type="entry name" value="GGDEF"/>
    <property type="match status" value="1"/>
</dbReference>
<dbReference type="SMART" id="SM00448">
    <property type="entry name" value="REC"/>
    <property type="match status" value="1"/>
</dbReference>
<dbReference type="PROSITE" id="PS50110">
    <property type="entry name" value="RESPONSE_REGULATORY"/>
    <property type="match status" value="1"/>
</dbReference>
<dbReference type="AlphaFoldDB" id="C0QEH9"/>
<feature type="domain" description="GGDEF" evidence="6">
    <location>
        <begin position="208"/>
        <end position="337"/>
    </location>
</feature>
<dbReference type="EC" id="2.7.7.65" evidence="1"/>
<dbReference type="Gene3D" id="3.30.70.270">
    <property type="match status" value="1"/>
</dbReference>
<evidence type="ECO:0000313" key="7">
    <source>
        <dbReference type="EMBL" id="ACN15321.1"/>
    </source>
</evidence>
<dbReference type="InterPro" id="IPR050469">
    <property type="entry name" value="Diguanylate_Cyclase"/>
</dbReference>
<evidence type="ECO:0000256" key="1">
    <source>
        <dbReference type="ARBA" id="ARBA00012528"/>
    </source>
</evidence>
<dbReference type="GO" id="GO:0052621">
    <property type="term" value="F:diguanylate cyclase activity"/>
    <property type="evidence" value="ECO:0007669"/>
    <property type="project" value="UniProtKB-EC"/>
</dbReference>
<dbReference type="EMBL" id="CP001087">
    <property type="protein sequence ID" value="ACN15321.1"/>
    <property type="molecule type" value="Genomic_DNA"/>
</dbReference>
<dbReference type="GO" id="GO:0000160">
    <property type="term" value="P:phosphorelay signal transduction system"/>
    <property type="evidence" value="ECO:0007669"/>
    <property type="project" value="InterPro"/>
</dbReference>
<keyword evidence="4" id="KW-0175">Coiled coil</keyword>
<evidence type="ECO:0000256" key="3">
    <source>
        <dbReference type="PROSITE-ProRule" id="PRU00169"/>
    </source>
</evidence>